<organism evidence="2 3">
    <name type="scientific">Paracoccus cavernae</name>
    <dbReference type="NCBI Taxonomy" id="1571207"/>
    <lineage>
        <taxon>Bacteria</taxon>
        <taxon>Pseudomonadati</taxon>
        <taxon>Pseudomonadota</taxon>
        <taxon>Alphaproteobacteria</taxon>
        <taxon>Rhodobacterales</taxon>
        <taxon>Paracoccaceae</taxon>
        <taxon>Paracoccus</taxon>
    </lineage>
</organism>
<dbReference type="InterPro" id="IPR049809">
    <property type="entry name" value="YehF/YfeS-like_WGR"/>
</dbReference>
<dbReference type="Proteomes" id="UP001243846">
    <property type="component" value="Unassembled WGS sequence"/>
</dbReference>
<accession>A0ABT8DHK6</accession>
<keyword evidence="3" id="KW-1185">Reference proteome</keyword>
<dbReference type="PROSITE" id="PS51977">
    <property type="entry name" value="WGR"/>
    <property type="match status" value="1"/>
</dbReference>
<dbReference type="SUPFAM" id="SSF142921">
    <property type="entry name" value="WGR domain-like"/>
    <property type="match status" value="1"/>
</dbReference>
<dbReference type="CDD" id="cd07996">
    <property type="entry name" value="WGR_MMR_like"/>
    <property type="match status" value="1"/>
</dbReference>
<sequence length="80" mass="9141">MSQSYLEKRIPAKNLARYYRLEATPNLFGEWSLIRAWGRIGTSGQSRIAWFATEAEAMAALTAIEAAKRRRGYWKEPCSS</sequence>
<proteinExistence type="predicted"/>
<dbReference type="SMART" id="SM00773">
    <property type="entry name" value="WGR"/>
    <property type="match status" value="1"/>
</dbReference>
<feature type="domain" description="WGR" evidence="1">
    <location>
        <begin position="1"/>
        <end position="80"/>
    </location>
</feature>
<dbReference type="InterPro" id="IPR036930">
    <property type="entry name" value="WGR_dom_sf"/>
</dbReference>
<name>A0ABT8DHK6_9RHOB</name>
<dbReference type="EMBL" id="JAUFRC010000004">
    <property type="protein sequence ID" value="MDN3714294.1"/>
    <property type="molecule type" value="Genomic_DNA"/>
</dbReference>
<evidence type="ECO:0000313" key="3">
    <source>
        <dbReference type="Proteomes" id="UP001243846"/>
    </source>
</evidence>
<dbReference type="Gene3D" id="2.20.140.10">
    <property type="entry name" value="WGR domain"/>
    <property type="match status" value="1"/>
</dbReference>
<dbReference type="InterPro" id="IPR008893">
    <property type="entry name" value="WGR_domain"/>
</dbReference>
<evidence type="ECO:0000259" key="1">
    <source>
        <dbReference type="PROSITE" id="PS51977"/>
    </source>
</evidence>
<comment type="caution">
    <text evidence="2">The sequence shown here is derived from an EMBL/GenBank/DDBJ whole genome shotgun (WGS) entry which is preliminary data.</text>
</comment>
<reference evidence="3" key="1">
    <citation type="journal article" date="2019" name="Int. J. Syst. Evol. Microbiol.">
        <title>The Global Catalogue of Microorganisms (GCM) 10K type strain sequencing project: providing services to taxonomists for standard genome sequencing and annotation.</title>
        <authorList>
            <consortium name="The Broad Institute Genomics Platform"/>
            <consortium name="The Broad Institute Genome Sequencing Center for Infectious Disease"/>
            <person name="Wu L."/>
            <person name="Ma J."/>
        </authorList>
    </citation>
    <scope>NUCLEOTIDE SEQUENCE [LARGE SCALE GENOMIC DNA]</scope>
    <source>
        <strain evidence="3">CECT 8482</strain>
    </source>
</reference>
<dbReference type="Pfam" id="PF05406">
    <property type="entry name" value="WGR"/>
    <property type="match status" value="1"/>
</dbReference>
<gene>
    <name evidence="2" type="ORF">QWZ10_25350</name>
</gene>
<protein>
    <submittedName>
        <fullName evidence="2">WGR domain-containing protein</fullName>
    </submittedName>
</protein>
<evidence type="ECO:0000313" key="2">
    <source>
        <dbReference type="EMBL" id="MDN3714294.1"/>
    </source>
</evidence>